<protein>
    <submittedName>
        <fullName evidence="5">Unannotated protein</fullName>
    </submittedName>
</protein>
<gene>
    <name evidence="5" type="ORF">UFOPK3610_01541</name>
</gene>
<dbReference type="EMBL" id="CAFBMR010000078">
    <property type="protein sequence ID" value="CAB4923377.1"/>
    <property type="molecule type" value="Genomic_DNA"/>
</dbReference>
<dbReference type="SUPFAM" id="SSF46785">
    <property type="entry name" value="Winged helix' DNA-binding domain"/>
    <property type="match status" value="1"/>
</dbReference>
<dbReference type="Pfam" id="PF07729">
    <property type="entry name" value="FCD"/>
    <property type="match status" value="1"/>
</dbReference>
<evidence type="ECO:0000313" key="5">
    <source>
        <dbReference type="EMBL" id="CAB4923377.1"/>
    </source>
</evidence>
<dbReference type="GO" id="GO:0003700">
    <property type="term" value="F:DNA-binding transcription factor activity"/>
    <property type="evidence" value="ECO:0007669"/>
    <property type="project" value="InterPro"/>
</dbReference>
<evidence type="ECO:0000256" key="1">
    <source>
        <dbReference type="ARBA" id="ARBA00023015"/>
    </source>
</evidence>
<dbReference type="SMART" id="SM00895">
    <property type="entry name" value="FCD"/>
    <property type="match status" value="1"/>
</dbReference>
<organism evidence="5">
    <name type="scientific">freshwater metagenome</name>
    <dbReference type="NCBI Taxonomy" id="449393"/>
    <lineage>
        <taxon>unclassified sequences</taxon>
        <taxon>metagenomes</taxon>
        <taxon>ecological metagenomes</taxon>
    </lineage>
</organism>
<evidence type="ECO:0000259" key="4">
    <source>
        <dbReference type="PROSITE" id="PS50949"/>
    </source>
</evidence>
<keyword evidence="3" id="KW-0804">Transcription</keyword>
<dbReference type="InterPro" id="IPR000524">
    <property type="entry name" value="Tscrpt_reg_HTH_GntR"/>
</dbReference>
<dbReference type="SMART" id="SM00345">
    <property type="entry name" value="HTH_GNTR"/>
    <property type="match status" value="1"/>
</dbReference>
<dbReference type="Gene3D" id="1.10.10.10">
    <property type="entry name" value="Winged helix-like DNA-binding domain superfamily/Winged helix DNA-binding domain"/>
    <property type="match status" value="1"/>
</dbReference>
<dbReference type="InterPro" id="IPR008920">
    <property type="entry name" value="TF_FadR/GntR_C"/>
</dbReference>
<accession>A0A6J7HQB0</accession>
<dbReference type="InterPro" id="IPR011711">
    <property type="entry name" value="GntR_C"/>
</dbReference>
<reference evidence="5" key="1">
    <citation type="submission" date="2020-05" db="EMBL/GenBank/DDBJ databases">
        <authorList>
            <person name="Chiriac C."/>
            <person name="Salcher M."/>
            <person name="Ghai R."/>
            <person name="Kavagutti S V."/>
        </authorList>
    </citation>
    <scope>NUCLEOTIDE SEQUENCE</scope>
</reference>
<dbReference type="GO" id="GO:0003677">
    <property type="term" value="F:DNA binding"/>
    <property type="evidence" value="ECO:0007669"/>
    <property type="project" value="UniProtKB-KW"/>
</dbReference>
<evidence type="ECO:0000256" key="3">
    <source>
        <dbReference type="ARBA" id="ARBA00023163"/>
    </source>
</evidence>
<dbReference type="PANTHER" id="PTHR43537:SF5">
    <property type="entry name" value="UXU OPERON TRANSCRIPTIONAL REGULATOR"/>
    <property type="match status" value="1"/>
</dbReference>
<dbReference type="CDD" id="cd07377">
    <property type="entry name" value="WHTH_GntR"/>
    <property type="match status" value="1"/>
</dbReference>
<proteinExistence type="predicted"/>
<sequence length="242" mass="27315">MAFETTESVDVDRQSSPEMIYEHLRRRILSGEIAAGAELRQLTLATQFHVSRGPVREALRLLQQEGLIDSQVNQRARVRSLSTEEAEHLYALRVVNEAVALSVSVPRMTESDIDALERLVEELARTHPQDFAEWERIHDSFHRLLLSHASAQTRTFLTFLAQHTERYRQIYVSDSAAAWRMGSAEHGLIAAACRERDTRAANVLLANHLARAGLTLVAIMSPSYEPEMLRAALFQVTNTSQL</sequence>
<feature type="domain" description="HTH gntR-type" evidence="4">
    <location>
        <begin position="14"/>
        <end position="81"/>
    </location>
</feature>
<dbReference type="InterPro" id="IPR036390">
    <property type="entry name" value="WH_DNA-bd_sf"/>
</dbReference>
<keyword evidence="2" id="KW-0238">DNA-binding</keyword>
<name>A0A6J7HQB0_9ZZZZ</name>
<dbReference type="AlphaFoldDB" id="A0A6J7HQB0"/>
<keyword evidence="1" id="KW-0805">Transcription regulation</keyword>
<evidence type="ECO:0000256" key="2">
    <source>
        <dbReference type="ARBA" id="ARBA00023125"/>
    </source>
</evidence>
<dbReference type="Gene3D" id="1.20.120.530">
    <property type="entry name" value="GntR ligand-binding domain-like"/>
    <property type="match status" value="1"/>
</dbReference>
<dbReference type="Pfam" id="PF00392">
    <property type="entry name" value="GntR"/>
    <property type="match status" value="1"/>
</dbReference>
<dbReference type="SUPFAM" id="SSF48008">
    <property type="entry name" value="GntR ligand-binding domain-like"/>
    <property type="match status" value="1"/>
</dbReference>
<dbReference type="PANTHER" id="PTHR43537">
    <property type="entry name" value="TRANSCRIPTIONAL REGULATOR, GNTR FAMILY"/>
    <property type="match status" value="1"/>
</dbReference>
<dbReference type="PROSITE" id="PS50949">
    <property type="entry name" value="HTH_GNTR"/>
    <property type="match status" value="1"/>
</dbReference>
<dbReference type="InterPro" id="IPR036388">
    <property type="entry name" value="WH-like_DNA-bd_sf"/>
</dbReference>